<dbReference type="RefSeq" id="WP_349170681.1">
    <property type="nucleotide sequence ID" value="NZ_JBBMFO010000015.1"/>
</dbReference>
<comment type="caution">
    <text evidence="9">The sequence shown here is derived from an EMBL/GenBank/DDBJ whole genome shotgun (WGS) entry which is preliminary data.</text>
</comment>
<feature type="transmembrane region" description="Helical" evidence="8">
    <location>
        <begin position="67"/>
        <end position="91"/>
    </location>
</feature>
<comment type="subcellular location">
    <subcellularLocation>
        <location evidence="1">Cell membrane</location>
        <topology evidence="1">Multi-pass membrane protein</topology>
    </subcellularLocation>
</comment>
<evidence type="ECO:0000313" key="10">
    <source>
        <dbReference type="Proteomes" id="UP001447979"/>
    </source>
</evidence>
<organism evidence="9 10">
    <name type="scientific">Peptoniphilus hominis</name>
    <name type="common">ex Hitch et al. 2025</name>
    <dbReference type="NCBI Taxonomy" id="3133174"/>
    <lineage>
        <taxon>Bacteria</taxon>
        <taxon>Bacillati</taxon>
        <taxon>Bacillota</taxon>
        <taxon>Tissierellia</taxon>
        <taxon>Tissierellales</taxon>
        <taxon>Peptoniphilaceae</taxon>
        <taxon>Peptoniphilus</taxon>
    </lineage>
</organism>
<feature type="transmembrane region" description="Helical" evidence="8">
    <location>
        <begin position="298"/>
        <end position="326"/>
    </location>
</feature>
<evidence type="ECO:0000256" key="1">
    <source>
        <dbReference type="ARBA" id="ARBA00004651"/>
    </source>
</evidence>
<comment type="similarity">
    <text evidence="2">Belongs to the autoinducer-2 exporter (AI-2E) (TC 2.A.86) family.</text>
</comment>
<dbReference type="PANTHER" id="PTHR21716:SF53">
    <property type="entry name" value="PERMEASE PERM-RELATED"/>
    <property type="match status" value="1"/>
</dbReference>
<evidence type="ECO:0000313" key="9">
    <source>
        <dbReference type="EMBL" id="MEQ2401122.1"/>
    </source>
</evidence>
<dbReference type="InterPro" id="IPR002549">
    <property type="entry name" value="AI-2E-like"/>
</dbReference>
<keyword evidence="4" id="KW-1003">Cell membrane</keyword>
<evidence type="ECO:0000256" key="7">
    <source>
        <dbReference type="ARBA" id="ARBA00023136"/>
    </source>
</evidence>
<evidence type="ECO:0000256" key="6">
    <source>
        <dbReference type="ARBA" id="ARBA00022989"/>
    </source>
</evidence>
<gene>
    <name evidence="9" type="ORF">WMO19_05825</name>
</gene>
<evidence type="ECO:0000256" key="4">
    <source>
        <dbReference type="ARBA" id="ARBA00022475"/>
    </source>
</evidence>
<keyword evidence="7 8" id="KW-0472">Membrane</keyword>
<keyword evidence="5 8" id="KW-0812">Transmembrane</keyword>
<keyword evidence="6 8" id="KW-1133">Transmembrane helix</keyword>
<feature type="transmembrane region" description="Helical" evidence="8">
    <location>
        <begin position="111"/>
        <end position="136"/>
    </location>
</feature>
<feature type="transmembrane region" description="Helical" evidence="8">
    <location>
        <begin position="363"/>
        <end position="393"/>
    </location>
</feature>
<keyword evidence="3" id="KW-0813">Transport</keyword>
<reference evidence="9 10" key="1">
    <citation type="submission" date="2024-03" db="EMBL/GenBank/DDBJ databases">
        <title>Human intestinal bacterial collection.</title>
        <authorList>
            <person name="Pauvert C."/>
            <person name="Hitch T.C.A."/>
            <person name="Clavel T."/>
        </authorList>
    </citation>
    <scope>NUCLEOTIDE SEQUENCE [LARGE SCALE GENOMIC DNA]</scope>
    <source>
        <strain evidence="9 10">CLA-SR-H025</strain>
    </source>
</reference>
<feature type="transmembrane region" description="Helical" evidence="8">
    <location>
        <begin position="333"/>
        <end position="351"/>
    </location>
</feature>
<proteinExistence type="inferred from homology"/>
<dbReference type="EMBL" id="JBBMFO010000015">
    <property type="protein sequence ID" value="MEQ2401122.1"/>
    <property type="molecule type" value="Genomic_DNA"/>
</dbReference>
<feature type="transmembrane region" description="Helical" evidence="8">
    <location>
        <begin position="36"/>
        <end position="55"/>
    </location>
</feature>
<dbReference type="Proteomes" id="UP001447979">
    <property type="component" value="Unassembled WGS sequence"/>
</dbReference>
<evidence type="ECO:0000256" key="8">
    <source>
        <dbReference type="SAM" id="Phobius"/>
    </source>
</evidence>
<keyword evidence="10" id="KW-1185">Reference proteome</keyword>
<sequence length="416" mass="47262">MEERREKREEREERKELEEMEKTSLPLKKLSFKNEVYKKVFLLGLALLFVAYLFLNSKSIFKGFGVLLGILAPFILGGVIAFIMKIPLNFLERKVFDKVRNEKFQKHKRTISIAISFIFIILVFFLITAIIVPQLINSFDGLRKSLPSFLQMAIDKTREIPYLNNYSDKLQSEYDNLSWNEIFNRIKGFVTSSDKSSQILSGALSTASSILGGLVSFMLALIISIYILADKERLGYQAKRICYSFFDNNLANKIIHVFHLLHENFFGFIRGQLTVSTIIGIATFVASFVLRIPNAATLGVIVGVTDLIPIIGPFLGGAMCFIMIVIEDSTKALMFLVLIVILQQLESNLIYPKIVGDEVRLPSLWTLVAITLGGSLFGVVGMWAFIPLASTLYELMREYTKYKIDEKNLDLRMKKI</sequence>
<dbReference type="Pfam" id="PF01594">
    <property type="entry name" value="AI-2E_transport"/>
    <property type="match status" value="1"/>
</dbReference>
<feature type="transmembrane region" description="Helical" evidence="8">
    <location>
        <begin position="273"/>
        <end position="292"/>
    </location>
</feature>
<evidence type="ECO:0000256" key="5">
    <source>
        <dbReference type="ARBA" id="ARBA00022692"/>
    </source>
</evidence>
<dbReference type="PANTHER" id="PTHR21716">
    <property type="entry name" value="TRANSMEMBRANE PROTEIN"/>
    <property type="match status" value="1"/>
</dbReference>
<feature type="transmembrane region" description="Helical" evidence="8">
    <location>
        <begin position="210"/>
        <end position="229"/>
    </location>
</feature>
<protein>
    <submittedName>
        <fullName evidence="9">AI-2E family transporter</fullName>
    </submittedName>
</protein>
<name>A0ABV1CE67_9FIRM</name>
<evidence type="ECO:0000256" key="2">
    <source>
        <dbReference type="ARBA" id="ARBA00009773"/>
    </source>
</evidence>
<evidence type="ECO:0000256" key="3">
    <source>
        <dbReference type="ARBA" id="ARBA00022448"/>
    </source>
</evidence>
<accession>A0ABV1CE67</accession>